<sequence length="455" mass="51153">MAATIKSSSVLKPAEATWQGCQTLSEWDQIGCITHVGSIYFYRPDQHCVTPTDAIANTLKDSLCRALVPFYPLAGRLRWIEGGRLELDCNGMGVQFIKAESDLKLDDLGDFSPSPEDHSLFPTVDYNLPIHELPLLFVQLTRFKCGGFSLALEISHVVTDGQSACHFIGEWAKLARGEPIGVMPFLDGQAFLARHHPAPTQVFDHIEFNQPPILLVQSDDLQESKMKTTLTMLRLTKEQVDKLKQMANDEGTNFNNSDTKRPYTRYETLAGHIWRCASRSRNHKDEQRTALMVCVDFRNRMKPQLPQGYFGNAVFYMPVTSLAGDLLSKPLGYASSRIREAVEKVTMDYVLSAHERLKNEPDLTRFQDLHYAKESERGPFNGNPNIGVLSWLRLPIYGLDFGWGKEIYMGPGPHDFDGDSMILPGADGDGSVVVALSLQVVHIDVFKKHFYEDII</sequence>
<dbReference type="GO" id="GO:0016747">
    <property type="term" value="F:acyltransferase activity, transferring groups other than amino-acyl groups"/>
    <property type="evidence" value="ECO:0007669"/>
    <property type="project" value="TreeGrafter"/>
</dbReference>
<protein>
    <submittedName>
        <fullName evidence="4">Spermidine hydroxycinnamoyl transferase</fullName>
    </submittedName>
</protein>
<dbReference type="Gene3D" id="3.30.559.10">
    <property type="entry name" value="Chloramphenicol acetyltransferase-like domain"/>
    <property type="match status" value="2"/>
</dbReference>
<evidence type="ECO:0000256" key="2">
    <source>
        <dbReference type="ARBA" id="ARBA00022679"/>
    </source>
</evidence>
<keyword evidence="2 4" id="KW-0808">Transferase</keyword>
<dbReference type="PANTHER" id="PTHR31642:SF324">
    <property type="entry name" value="SPERMIDINE HYDROXYCINNAMOYL TRANSFERASE"/>
    <property type="match status" value="1"/>
</dbReference>
<evidence type="ECO:0000256" key="1">
    <source>
        <dbReference type="ARBA" id="ARBA00009861"/>
    </source>
</evidence>
<dbReference type="InterPro" id="IPR050317">
    <property type="entry name" value="Plant_Fungal_Acyltransferase"/>
</dbReference>
<organism evidence="4">
    <name type="scientific">Prunus dulcis</name>
    <name type="common">Almond</name>
    <name type="synonym">Amygdalus dulcis</name>
    <dbReference type="NCBI Taxonomy" id="3755"/>
    <lineage>
        <taxon>Eukaryota</taxon>
        <taxon>Viridiplantae</taxon>
        <taxon>Streptophyta</taxon>
        <taxon>Embryophyta</taxon>
        <taxon>Tracheophyta</taxon>
        <taxon>Spermatophyta</taxon>
        <taxon>Magnoliopsida</taxon>
        <taxon>eudicotyledons</taxon>
        <taxon>Gunneridae</taxon>
        <taxon>Pentapetalae</taxon>
        <taxon>rosids</taxon>
        <taxon>fabids</taxon>
        <taxon>Rosales</taxon>
        <taxon>Rosaceae</taxon>
        <taxon>Amygdaloideae</taxon>
        <taxon>Amygdaleae</taxon>
        <taxon>Prunus</taxon>
    </lineage>
</organism>
<reference evidence="4" key="1">
    <citation type="journal article" date="2019" name="Science">
        <title>Mutation of a bHLH transcription factor allowed almond domestication.</title>
        <authorList>
            <person name="Sanchez-Perez R."/>
            <person name="Pavan S."/>
            <person name="Mazzeo R."/>
            <person name="Moldovan C."/>
            <person name="Aiese Cigliano R."/>
            <person name="Del Cueto J."/>
            <person name="Ricciardi F."/>
            <person name="Lotti C."/>
            <person name="Ricciardi L."/>
            <person name="Dicenta F."/>
            <person name="Lopez-Marques R.L."/>
            <person name="Lindberg Moller B."/>
        </authorList>
    </citation>
    <scope>NUCLEOTIDE SEQUENCE</scope>
</reference>
<gene>
    <name evidence="4" type="ORF">Prudu_400S000100</name>
</gene>
<dbReference type="AlphaFoldDB" id="A0A5H2XPZ0"/>
<evidence type="ECO:0000313" key="4">
    <source>
        <dbReference type="EMBL" id="BBN68375.1"/>
    </source>
</evidence>
<proteinExistence type="inferred from homology"/>
<dbReference type="FunFam" id="3.30.559.10:FF:000008">
    <property type="entry name" value="Tryptamine hydroxycinnamoyl transferase"/>
    <property type="match status" value="1"/>
</dbReference>
<comment type="similarity">
    <text evidence="1">Belongs to the plant acyltransferase family.</text>
</comment>
<dbReference type="Pfam" id="PF02458">
    <property type="entry name" value="Transferase"/>
    <property type="match status" value="1"/>
</dbReference>
<accession>A0A5H2XPZ0</accession>
<keyword evidence="3" id="KW-0012">Acyltransferase</keyword>
<dbReference type="PANTHER" id="PTHR31642">
    <property type="entry name" value="TRICHOTHECENE 3-O-ACETYLTRANSFERASE"/>
    <property type="match status" value="1"/>
</dbReference>
<evidence type="ECO:0000256" key="3">
    <source>
        <dbReference type="ARBA" id="ARBA00023315"/>
    </source>
</evidence>
<name>A0A5H2XPZ0_PRUDU</name>
<dbReference type="EMBL" id="AP020737">
    <property type="protein sequence ID" value="BBN68375.1"/>
    <property type="molecule type" value="Genomic_DNA"/>
</dbReference>
<dbReference type="InterPro" id="IPR023213">
    <property type="entry name" value="CAT-like_dom_sf"/>
</dbReference>